<keyword evidence="4" id="KW-1185">Reference proteome</keyword>
<dbReference type="Gene3D" id="3.40.1620.10">
    <property type="entry name" value="YefM-like domain"/>
    <property type="match status" value="1"/>
</dbReference>
<name>A0A7I7JMA3_9MYCO</name>
<comment type="similarity">
    <text evidence="1 2">Belongs to the phD/YefM antitoxin family.</text>
</comment>
<evidence type="ECO:0000256" key="2">
    <source>
        <dbReference type="RuleBase" id="RU362080"/>
    </source>
</evidence>
<dbReference type="SUPFAM" id="SSF143120">
    <property type="entry name" value="YefM-like"/>
    <property type="match status" value="1"/>
</dbReference>
<dbReference type="NCBIfam" id="TIGR01552">
    <property type="entry name" value="phd_fam"/>
    <property type="match status" value="1"/>
</dbReference>
<comment type="function">
    <text evidence="2">Antitoxin component of a type II toxin-antitoxin (TA) system.</text>
</comment>
<evidence type="ECO:0000256" key="1">
    <source>
        <dbReference type="ARBA" id="ARBA00009981"/>
    </source>
</evidence>
<organism evidence="3 4">
    <name type="scientific">Mycobacterium novum</name>
    <dbReference type="NCBI Taxonomy" id="2492438"/>
    <lineage>
        <taxon>Bacteria</taxon>
        <taxon>Bacillati</taxon>
        <taxon>Actinomycetota</taxon>
        <taxon>Actinomycetes</taxon>
        <taxon>Mycobacteriales</taxon>
        <taxon>Mycobacteriaceae</taxon>
        <taxon>Mycobacterium</taxon>
    </lineage>
</organism>
<dbReference type="InterPro" id="IPR051416">
    <property type="entry name" value="phD-YefM_TA_antitoxins"/>
</dbReference>
<evidence type="ECO:0000313" key="4">
    <source>
        <dbReference type="Proteomes" id="UP000466997"/>
    </source>
</evidence>
<dbReference type="RefSeq" id="WP_085085406.1">
    <property type="nucleotide sequence ID" value="NZ_AP022562.1"/>
</dbReference>
<protein>
    <recommendedName>
        <fullName evidence="2">Antitoxin</fullName>
    </recommendedName>
</protein>
<dbReference type="KEGG" id="mnm:MNVM_21270"/>
<dbReference type="InterPro" id="IPR006442">
    <property type="entry name" value="Antitoxin_Phd/YefM"/>
</dbReference>
<dbReference type="Pfam" id="PF02604">
    <property type="entry name" value="PhdYeFM_antitox"/>
    <property type="match status" value="1"/>
</dbReference>
<dbReference type="PANTHER" id="PTHR35377">
    <property type="entry name" value="ANTITOXIN VAPB49-RELATED-RELATED"/>
    <property type="match status" value="1"/>
</dbReference>
<sequence length="79" mass="8985">MSAETVNIYDAKTRLSRLLAQVEGGAEIVISRHGRPIARLVPYRPDRPVRRPGLWKDRVAISADFDQFSDADDRDWYGA</sequence>
<evidence type="ECO:0000313" key="3">
    <source>
        <dbReference type="EMBL" id="BBX13046.1"/>
    </source>
</evidence>
<proteinExistence type="inferred from homology"/>
<accession>A0A7I7JMA3</accession>
<dbReference type="PANTHER" id="PTHR35377:SF8">
    <property type="entry name" value="ANTITOXIN VAPB22"/>
    <property type="match status" value="1"/>
</dbReference>
<dbReference type="Proteomes" id="UP000466997">
    <property type="component" value="Chromosome"/>
</dbReference>
<dbReference type="AlphaFoldDB" id="A0A7I7JMA3"/>
<dbReference type="InterPro" id="IPR036165">
    <property type="entry name" value="YefM-like_sf"/>
</dbReference>
<dbReference type="EMBL" id="AP022562">
    <property type="protein sequence ID" value="BBX13046.1"/>
    <property type="molecule type" value="Genomic_DNA"/>
</dbReference>
<reference evidence="3 4" key="1">
    <citation type="journal article" date="2019" name="Emerg. Microbes Infect.">
        <title>Comprehensive subspecies identification of 175 nontuberculous mycobacteria species based on 7547 genomic profiles.</title>
        <authorList>
            <person name="Matsumoto Y."/>
            <person name="Kinjo T."/>
            <person name="Motooka D."/>
            <person name="Nabeya D."/>
            <person name="Jung N."/>
            <person name="Uechi K."/>
            <person name="Horii T."/>
            <person name="Iida T."/>
            <person name="Fujita J."/>
            <person name="Nakamura S."/>
        </authorList>
    </citation>
    <scope>NUCLEOTIDE SEQUENCE [LARGE SCALE GENOMIC DNA]</scope>
    <source>
        <strain evidence="3 4">JCM 6391</strain>
    </source>
</reference>
<gene>
    <name evidence="3" type="ORF">MNVM_21270</name>
</gene>